<dbReference type="OrthoDB" id="2677361at2"/>
<keyword evidence="3" id="KW-1185">Reference proteome</keyword>
<dbReference type="Proteomes" id="UP000558113">
    <property type="component" value="Unassembled WGS sequence"/>
</dbReference>
<comment type="caution">
    <text evidence="2">The sequence shown here is derived from an EMBL/GenBank/DDBJ whole genome shotgun (WGS) entry which is preliminary data.</text>
</comment>
<reference evidence="2 3" key="1">
    <citation type="submission" date="2020-01" db="EMBL/GenBank/DDBJ databases">
        <title>Paenibacillus soybeanensis sp. nov. isolated from the nodules of soybean (Glycine max(L.) Merr).</title>
        <authorList>
            <person name="Wang H."/>
        </authorList>
    </citation>
    <scope>NUCLEOTIDE SEQUENCE [LARGE SCALE GENOMIC DNA]</scope>
    <source>
        <strain evidence="2 3">DSM 23054</strain>
    </source>
</reference>
<evidence type="ECO:0000313" key="3">
    <source>
        <dbReference type="Proteomes" id="UP000558113"/>
    </source>
</evidence>
<evidence type="ECO:0000313" key="2">
    <source>
        <dbReference type="EMBL" id="NBC72662.1"/>
    </source>
</evidence>
<sequence>MPIIPNFPQQLLEEHMHWHHANHYDDPSQLPPGYGQNFLNFHRQFINKVYQWYSEQGYDPRQIAGWQGVPEPIRNTSCYNRAAEARVLNNPRSFATADQLGLFIEGSNLHGCIHQEAARIYGESALNDFDEAPRTTMFYNIHGMIDEWYKNWERAAGIARGTANKSSAGGSRGRSAGASRTRGAARAGVKAGTKAKRSASVPQPHKPSISGAAQRGPLRSGPQNMPGLPLIHEAARHGTSPNNKKPGGGRNRKP</sequence>
<proteinExistence type="predicted"/>
<feature type="compositionally biased region" description="Low complexity" evidence="1">
    <location>
        <begin position="166"/>
        <end position="188"/>
    </location>
</feature>
<evidence type="ECO:0000256" key="1">
    <source>
        <dbReference type="SAM" id="MobiDB-lite"/>
    </source>
</evidence>
<feature type="region of interest" description="Disordered" evidence="1">
    <location>
        <begin position="161"/>
        <end position="254"/>
    </location>
</feature>
<name>A0A7X5C1D5_9BACL</name>
<protein>
    <recommendedName>
        <fullName evidence="4">Tyrosinase copper-binding domain-containing protein</fullName>
    </recommendedName>
</protein>
<organism evidence="2 3">
    <name type="scientific">Paenibacillus sacheonensis</name>
    <dbReference type="NCBI Taxonomy" id="742054"/>
    <lineage>
        <taxon>Bacteria</taxon>
        <taxon>Bacillati</taxon>
        <taxon>Bacillota</taxon>
        <taxon>Bacilli</taxon>
        <taxon>Bacillales</taxon>
        <taxon>Paenibacillaceae</taxon>
        <taxon>Paenibacillus</taxon>
    </lineage>
</organism>
<dbReference type="AlphaFoldDB" id="A0A7X5C1D5"/>
<gene>
    <name evidence="2" type="ORF">GT003_27070</name>
</gene>
<dbReference type="EMBL" id="JAAAMU010000021">
    <property type="protein sequence ID" value="NBC72662.1"/>
    <property type="molecule type" value="Genomic_DNA"/>
</dbReference>
<accession>A0A7X5C1D5</accession>
<evidence type="ECO:0008006" key="4">
    <source>
        <dbReference type="Google" id="ProtNLM"/>
    </source>
</evidence>
<dbReference type="RefSeq" id="WP_161703877.1">
    <property type="nucleotide sequence ID" value="NZ_JAAAMU010000021.1"/>
</dbReference>